<proteinExistence type="predicted"/>
<dbReference type="Gene3D" id="3.40.50.720">
    <property type="entry name" value="NAD(P)-binding Rossmann-like Domain"/>
    <property type="match status" value="1"/>
</dbReference>
<evidence type="ECO:0000313" key="1">
    <source>
        <dbReference type="EMBL" id="MFB5759853.1"/>
    </source>
</evidence>
<protein>
    <submittedName>
        <fullName evidence="1">Uncharacterized protein</fullName>
    </submittedName>
</protein>
<name>A0ABV5BXX9_9BACL</name>
<accession>A0ABV5BXX9</accession>
<organism evidence="1 2">
    <name type="scientific">Paenibacillus medicaginis</name>
    <dbReference type="NCBI Taxonomy" id="1470560"/>
    <lineage>
        <taxon>Bacteria</taxon>
        <taxon>Bacillati</taxon>
        <taxon>Bacillota</taxon>
        <taxon>Bacilli</taxon>
        <taxon>Bacillales</taxon>
        <taxon>Paenibacillaceae</taxon>
        <taxon>Paenibacillus</taxon>
    </lineage>
</organism>
<comment type="caution">
    <text evidence="1">The sequence shown here is derived from an EMBL/GenBank/DDBJ whole genome shotgun (WGS) entry which is preliminary data.</text>
</comment>
<dbReference type="EMBL" id="JBHIRY010000004">
    <property type="protein sequence ID" value="MFB5759853.1"/>
    <property type="molecule type" value="Genomic_DNA"/>
</dbReference>
<evidence type="ECO:0000313" key="2">
    <source>
        <dbReference type="Proteomes" id="UP001580430"/>
    </source>
</evidence>
<gene>
    <name evidence="1" type="ORF">ACE5LO_05550</name>
</gene>
<sequence length="257" mass="29556">MNRIGLISQDQLCIEPQKIEVFVENQVGGKWMTITKGMHDVLETMKLIVQELINNEKEKERLINSFIDGYVFISNGLENRNIVSQDIKVIQKLGNILVSVVERFNSNEISQGESIINRELIPFFSVWGKTISSHLKHKLVICGINVYSPKFHELLDDTEYEVVGYLNLPEVDLEAEAIGNVPIFSLNNIQDNWFDYIVIVSEHYNAIEEVLGRFFAPEKTINYMKYAIEYSSLYNNLFLNVSVKSSPPSIQTETMRK</sequence>
<dbReference type="Proteomes" id="UP001580430">
    <property type="component" value="Unassembled WGS sequence"/>
</dbReference>
<keyword evidence="2" id="KW-1185">Reference proteome</keyword>
<reference evidence="1 2" key="1">
    <citation type="submission" date="2024-09" db="EMBL/GenBank/DDBJ databases">
        <title>Paenibacillus zeirhizospherea sp. nov., isolated from surface of the maize (Zea mays) roots in a horticulture field, Hungary.</title>
        <authorList>
            <person name="Marton D."/>
            <person name="Farkas M."/>
            <person name="Bedics A."/>
            <person name="Toth E."/>
            <person name="Tancsics A."/>
            <person name="Boka K."/>
            <person name="Marati G."/>
            <person name="Kriszt B."/>
            <person name="Cserhati M."/>
        </authorList>
    </citation>
    <scope>NUCLEOTIDE SEQUENCE [LARGE SCALE GENOMIC DNA]</scope>
    <source>
        <strain evidence="1 2">JCM 18446</strain>
    </source>
</reference>